<dbReference type="EMBL" id="GL876974">
    <property type="protein sequence ID" value="KLU89939.1"/>
    <property type="molecule type" value="Genomic_DNA"/>
</dbReference>
<evidence type="ECO:0000313" key="3">
    <source>
        <dbReference type="EnsemblFungi" id="MAPG_08906T0"/>
    </source>
</evidence>
<keyword evidence="4" id="KW-1185">Reference proteome</keyword>
<reference evidence="3" key="5">
    <citation type="submission" date="2015-06" db="UniProtKB">
        <authorList>
            <consortium name="EnsemblFungi"/>
        </authorList>
    </citation>
    <scope>IDENTIFICATION</scope>
    <source>
        <strain evidence="3">ATCC 64411</strain>
    </source>
</reference>
<dbReference type="VEuPathDB" id="FungiDB:MAPG_08906"/>
<dbReference type="EnsemblFungi" id="MAPG_08906T0">
    <property type="protein sequence ID" value="MAPG_08906T0"/>
    <property type="gene ID" value="MAPG_08906"/>
</dbReference>
<proteinExistence type="predicted"/>
<organism evidence="3 4">
    <name type="scientific">Magnaporthiopsis poae (strain ATCC 64411 / 73-15)</name>
    <name type="common">Kentucky bluegrass fungus</name>
    <name type="synonym">Magnaporthe poae</name>
    <dbReference type="NCBI Taxonomy" id="644358"/>
    <lineage>
        <taxon>Eukaryota</taxon>
        <taxon>Fungi</taxon>
        <taxon>Dikarya</taxon>
        <taxon>Ascomycota</taxon>
        <taxon>Pezizomycotina</taxon>
        <taxon>Sordariomycetes</taxon>
        <taxon>Sordariomycetidae</taxon>
        <taxon>Magnaporthales</taxon>
        <taxon>Magnaporthaceae</taxon>
        <taxon>Magnaporthiopsis</taxon>
    </lineage>
</organism>
<dbReference type="AlphaFoldDB" id="A0A0C4E8J7"/>
<reference evidence="2" key="3">
    <citation type="submission" date="2011-03" db="EMBL/GenBank/DDBJ databases">
        <title>Annotation of Magnaporthe poae ATCC 64411.</title>
        <authorList>
            <person name="Ma L.-J."/>
            <person name="Dead R."/>
            <person name="Young S.K."/>
            <person name="Zeng Q."/>
            <person name="Gargeya S."/>
            <person name="Fitzgerald M."/>
            <person name="Haas B."/>
            <person name="Abouelleil A."/>
            <person name="Alvarado L."/>
            <person name="Arachchi H.M."/>
            <person name="Berlin A."/>
            <person name="Brown A."/>
            <person name="Chapman S.B."/>
            <person name="Chen Z."/>
            <person name="Dunbar C."/>
            <person name="Freedman E."/>
            <person name="Gearin G."/>
            <person name="Gellesch M."/>
            <person name="Goldberg J."/>
            <person name="Griggs A."/>
            <person name="Gujja S."/>
            <person name="Heiman D."/>
            <person name="Howarth C."/>
            <person name="Larson L."/>
            <person name="Lui A."/>
            <person name="MacDonald P.J.P."/>
            <person name="Mehta T."/>
            <person name="Montmayeur A."/>
            <person name="Murphy C."/>
            <person name="Neiman D."/>
            <person name="Pearson M."/>
            <person name="Priest M."/>
            <person name="Roberts A."/>
            <person name="Saif S."/>
            <person name="Shea T."/>
            <person name="Shenoy N."/>
            <person name="Sisk P."/>
            <person name="Stolte C."/>
            <person name="Sykes S."/>
            <person name="Yandava C."/>
            <person name="Wortman J."/>
            <person name="Nusbaum C."/>
            <person name="Birren B."/>
        </authorList>
    </citation>
    <scope>NUCLEOTIDE SEQUENCE</scope>
    <source>
        <strain evidence="2">ATCC 64411</strain>
    </source>
</reference>
<protein>
    <submittedName>
        <fullName evidence="2 3">Uncharacterized protein</fullName>
    </submittedName>
</protein>
<evidence type="ECO:0000313" key="4">
    <source>
        <dbReference type="Proteomes" id="UP000011715"/>
    </source>
</evidence>
<reference evidence="3" key="4">
    <citation type="journal article" date="2015" name="G3 (Bethesda)">
        <title>Genome sequences of three phytopathogenic species of the Magnaporthaceae family of fungi.</title>
        <authorList>
            <person name="Okagaki L.H."/>
            <person name="Nunes C.C."/>
            <person name="Sailsbery J."/>
            <person name="Clay B."/>
            <person name="Brown D."/>
            <person name="John T."/>
            <person name="Oh Y."/>
            <person name="Young N."/>
            <person name="Fitzgerald M."/>
            <person name="Haas B.J."/>
            <person name="Zeng Q."/>
            <person name="Young S."/>
            <person name="Adiconis X."/>
            <person name="Fan L."/>
            <person name="Levin J.Z."/>
            <person name="Mitchell T.K."/>
            <person name="Okubara P.A."/>
            <person name="Farman M.L."/>
            <person name="Kohn L.M."/>
            <person name="Birren B."/>
            <person name="Ma L.-J."/>
            <person name="Dean R.A."/>
        </authorList>
    </citation>
    <scope>NUCLEOTIDE SEQUENCE</scope>
    <source>
        <strain evidence="3">ATCC 64411 / 73-15</strain>
    </source>
</reference>
<feature type="region of interest" description="Disordered" evidence="1">
    <location>
        <begin position="135"/>
        <end position="166"/>
    </location>
</feature>
<dbReference type="EMBL" id="ADBL01002173">
    <property type="status" value="NOT_ANNOTATED_CDS"/>
    <property type="molecule type" value="Genomic_DNA"/>
</dbReference>
<dbReference type="Proteomes" id="UP000011715">
    <property type="component" value="Unassembled WGS sequence"/>
</dbReference>
<sequence>MVRDLCRFSALARPAGVKPASCALIYCIRTLERPTWRLPDGPLQGPTDRNARAMCRLDQPQPPPIMDPARISRIPVSMHVGIQVATDTITLSLITPTRRQQPQPLAKPPNHGPTRLRTSTKQPITSVFGLAWPASARNPQPLCGPHPPALDMRPSPAEHRELQRTR</sequence>
<evidence type="ECO:0000256" key="1">
    <source>
        <dbReference type="SAM" id="MobiDB-lite"/>
    </source>
</evidence>
<feature type="region of interest" description="Disordered" evidence="1">
    <location>
        <begin position="95"/>
        <end position="120"/>
    </location>
</feature>
<name>A0A0C4E8J7_MAGP6</name>
<evidence type="ECO:0000313" key="2">
    <source>
        <dbReference type="EMBL" id="KLU89939.1"/>
    </source>
</evidence>
<reference evidence="2" key="1">
    <citation type="submission" date="2010-05" db="EMBL/GenBank/DDBJ databases">
        <title>The Genome Sequence of Magnaporthe poae strain ATCC 64411.</title>
        <authorList>
            <consortium name="The Broad Institute Genome Sequencing Platform"/>
            <consortium name="Broad Institute Genome Sequencing Center for Infectious Disease"/>
            <person name="Ma L.-J."/>
            <person name="Dead R."/>
            <person name="Young S."/>
            <person name="Zeng Q."/>
            <person name="Koehrsen M."/>
            <person name="Alvarado L."/>
            <person name="Berlin A."/>
            <person name="Chapman S.B."/>
            <person name="Chen Z."/>
            <person name="Freedman E."/>
            <person name="Gellesch M."/>
            <person name="Goldberg J."/>
            <person name="Griggs A."/>
            <person name="Gujja S."/>
            <person name="Heilman E.R."/>
            <person name="Heiman D."/>
            <person name="Hepburn T."/>
            <person name="Howarth C."/>
            <person name="Jen D."/>
            <person name="Larson L."/>
            <person name="Mehta T."/>
            <person name="Neiman D."/>
            <person name="Pearson M."/>
            <person name="Roberts A."/>
            <person name="Saif S."/>
            <person name="Shea T."/>
            <person name="Shenoy N."/>
            <person name="Sisk P."/>
            <person name="Stolte C."/>
            <person name="Sykes S."/>
            <person name="Walk T."/>
            <person name="White J."/>
            <person name="Yandava C."/>
            <person name="Haas B."/>
            <person name="Nusbaum C."/>
            <person name="Birren B."/>
        </authorList>
    </citation>
    <scope>NUCLEOTIDE SEQUENCE</scope>
    <source>
        <strain evidence="2">ATCC 64411</strain>
    </source>
</reference>
<accession>A0A0C4E8J7</accession>
<reference evidence="4" key="2">
    <citation type="submission" date="2010-05" db="EMBL/GenBank/DDBJ databases">
        <title>The genome sequence of Magnaporthe poae strain ATCC 64411.</title>
        <authorList>
            <person name="Ma L.-J."/>
            <person name="Dead R."/>
            <person name="Young S."/>
            <person name="Zeng Q."/>
            <person name="Koehrsen M."/>
            <person name="Alvarado L."/>
            <person name="Berlin A."/>
            <person name="Chapman S.B."/>
            <person name="Chen Z."/>
            <person name="Freedman E."/>
            <person name="Gellesch M."/>
            <person name="Goldberg J."/>
            <person name="Griggs A."/>
            <person name="Gujja S."/>
            <person name="Heilman E.R."/>
            <person name="Heiman D."/>
            <person name="Hepburn T."/>
            <person name="Howarth C."/>
            <person name="Jen D."/>
            <person name="Larson L."/>
            <person name="Mehta T."/>
            <person name="Neiman D."/>
            <person name="Pearson M."/>
            <person name="Roberts A."/>
            <person name="Saif S."/>
            <person name="Shea T."/>
            <person name="Shenoy N."/>
            <person name="Sisk P."/>
            <person name="Stolte C."/>
            <person name="Sykes S."/>
            <person name="Walk T."/>
            <person name="White J."/>
            <person name="Yandava C."/>
            <person name="Haas B."/>
            <person name="Nusbaum C."/>
            <person name="Birren B."/>
        </authorList>
    </citation>
    <scope>NUCLEOTIDE SEQUENCE [LARGE SCALE GENOMIC DNA]</scope>
    <source>
        <strain evidence="4">ATCC 64411 / 73-15</strain>
    </source>
</reference>
<gene>
    <name evidence="2" type="ORF">MAPG_08906</name>
</gene>
<feature type="compositionally biased region" description="Basic and acidic residues" evidence="1">
    <location>
        <begin position="156"/>
        <end position="166"/>
    </location>
</feature>